<dbReference type="AlphaFoldDB" id="A0A9D6V6C7"/>
<dbReference type="Proteomes" id="UP000807825">
    <property type="component" value="Unassembled WGS sequence"/>
</dbReference>
<evidence type="ECO:0000313" key="2">
    <source>
        <dbReference type="Proteomes" id="UP000807825"/>
    </source>
</evidence>
<feature type="non-terminal residue" evidence="1">
    <location>
        <position position="87"/>
    </location>
</feature>
<dbReference type="GO" id="GO:0031412">
    <property type="term" value="P:gas vesicle organization"/>
    <property type="evidence" value="ECO:0007669"/>
    <property type="project" value="InterPro"/>
</dbReference>
<sequence>MKCLMYCIFSSNGPAQMDCKPEGVGGGQVQVIENNGLAAAVSAVSEADISQDPLTVIAYHKIIETFHGQMCVIPLRFGTIVNHESEV</sequence>
<protein>
    <submittedName>
        <fullName evidence="1">GvpL/GvpF family gas vesicle protein</fullName>
    </submittedName>
</protein>
<gene>
    <name evidence="1" type="ORF">HY912_18205</name>
</gene>
<organism evidence="1 2">
    <name type="scientific">Desulfomonile tiedjei</name>
    <dbReference type="NCBI Taxonomy" id="2358"/>
    <lineage>
        <taxon>Bacteria</taxon>
        <taxon>Pseudomonadati</taxon>
        <taxon>Thermodesulfobacteriota</taxon>
        <taxon>Desulfomonilia</taxon>
        <taxon>Desulfomonilales</taxon>
        <taxon>Desulfomonilaceae</taxon>
        <taxon>Desulfomonile</taxon>
    </lineage>
</organism>
<reference evidence="1" key="1">
    <citation type="submission" date="2020-07" db="EMBL/GenBank/DDBJ databases">
        <title>Huge and variable diversity of episymbiotic CPR bacteria and DPANN archaea in groundwater ecosystems.</title>
        <authorList>
            <person name="He C.Y."/>
            <person name="Keren R."/>
            <person name="Whittaker M."/>
            <person name="Farag I.F."/>
            <person name="Doudna J."/>
            <person name="Cate J.H.D."/>
            <person name="Banfield J.F."/>
        </authorList>
    </citation>
    <scope>NUCLEOTIDE SEQUENCE</scope>
    <source>
        <strain evidence="1">NC_groundwater_1664_Pr3_B-0.1um_52_9</strain>
    </source>
</reference>
<comment type="caution">
    <text evidence="1">The sequence shown here is derived from an EMBL/GenBank/DDBJ whole genome shotgun (WGS) entry which is preliminary data.</text>
</comment>
<name>A0A9D6V6C7_9BACT</name>
<evidence type="ECO:0000313" key="1">
    <source>
        <dbReference type="EMBL" id="MBI5251425.1"/>
    </source>
</evidence>
<dbReference type="GO" id="GO:0031411">
    <property type="term" value="C:gas vesicle"/>
    <property type="evidence" value="ECO:0007669"/>
    <property type="project" value="InterPro"/>
</dbReference>
<proteinExistence type="predicted"/>
<dbReference type="EMBL" id="JACRDE010000475">
    <property type="protein sequence ID" value="MBI5251425.1"/>
    <property type="molecule type" value="Genomic_DNA"/>
</dbReference>
<dbReference type="Pfam" id="PF06386">
    <property type="entry name" value="GvpL_GvpF"/>
    <property type="match status" value="1"/>
</dbReference>
<accession>A0A9D6V6C7</accession>
<dbReference type="InterPro" id="IPR009430">
    <property type="entry name" value="GvpL/GvpF"/>
</dbReference>